<dbReference type="CDD" id="cd08556">
    <property type="entry name" value="GDPD"/>
    <property type="match status" value="1"/>
</dbReference>
<name>A0ABX6YJA7_9MICO</name>
<sequence>MANGVRLVAHRGLHDEEGGHARENTVEAVRDALEVGATWVEVDVRVTQDGAAVLLHDATLDRLWGDSRAVSDVTLAEVQELSEGEHRIPLLGDILTALDGGGATLLIDMDSAEPAIGSVRVVQASTSNVATAWCGDIDAMRTIREMMPEAVVWMPWHSSTPPMASEIAFLSPSAINVKHTLVGQRFVDEVHTLGVDVAVWTVDETPRALHLASIGVDSITSNRFEAIAEATRAEANDRS</sequence>
<dbReference type="PROSITE" id="PS51704">
    <property type="entry name" value="GP_PDE"/>
    <property type="match status" value="1"/>
</dbReference>
<dbReference type="PANTHER" id="PTHR46211:SF1">
    <property type="entry name" value="GLYCEROPHOSPHODIESTER PHOSPHODIESTERASE, CYTOPLASMIC"/>
    <property type="match status" value="1"/>
</dbReference>
<gene>
    <name evidence="2" type="ORF">HCR76_17210</name>
</gene>
<evidence type="ECO:0000313" key="2">
    <source>
        <dbReference type="EMBL" id="QPZ38491.1"/>
    </source>
</evidence>
<dbReference type="PANTHER" id="PTHR46211">
    <property type="entry name" value="GLYCEROPHOSPHORYL DIESTER PHOSPHODIESTERASE"/>
    <property type="match status" value="1"/>
</dbReference>
<dbReference type="Pfam" id="PF03009">
    <property type="entry name" value="GDPD"/>
    <property type="match status" value="1"/>
</dbReference>
<evidence type="ECO:0000259" key="1">
    <source>
        <dbReference type="PROSITE" id="PS51704"/>
    </source>
</evidence>
<dbReference type="Gene3D" id="3.20.20.190">
    <property type="entry name" value="Phosphatidylinositol (PI) phosphodiesterase"/>
    <property type="match status" value="1"/>
</dbReference>
<dbReference type="Proteomes" id="UP000662814">
    <property type="component" value="Chromosome"/>
</dbReference>
<feature type="domain" description="GP-PDE" evidence="1">
    <location>
        <begin position="5"/>
        <end position="231"/>
    </location>
</feature>
<protein>
    <submittedName>
        <fullName evidence="2">Glycerophosphodiester phosphodiesterase</fullName>
    </submittedName>
</protein>
<keyword evidence="3" id="KW-1185">Reference proteome</keyword>
<accession>A0ABX6YJA7</accession>
<dbReference type="PROSITE" id="PS50007">
    <property type="entry name" value="PIPLC_X_DOMAIN"/>
    <property type="match status" value="1"/>
</dbReference>
<organism evidence="2 3">
    <name type="scientific">Paramicrobacterium chengjingii</name>
    <dbReference type="NCBI Taxonomy" id="2769067"/>
    <lineage>
        <taxon>Bacteria</taxon>
        <taxon>Bacillati</taxon>
        <taxon>Actinomycetota</taxon>
        <taxon>Actinomycetes</taxon>
        <taxon>Micrococcales</taxon>
        <taxon>Microbacteriaceae</taxon>
        <taxon>Paramicrobacterium</taxon>
    </lineage>
</organism>
<dbReference type="SUPFAM" id="SSF51695">
    <property type="entry name" value="PLC-like phosphodiesterases"/>
    <property type="match status" value="1"/>
</dbReference>
<evidence type="ECO:0000313" key="3">
    <source>
        <dbReference type="Proteomes" id="UP000662814"/>
    </source>
</evidence>
<dbReference type="EMBL" id="CP061169">
    <property type="protein sequence ID" value="QPZ38491.1"/>
    <property type="molecule type" value="Genomic_DNA"/>
</dbReference>
<dbReference type="InterPro" id="IPR030395">
    <property type="entry name" value="GP_PDE_dom"/>
</dbReference>
<proteinExistence type="predicted"/>
<dbReference type="InterPro" id="IPR017946">
    <property type="entry name" value="PLC-like_Pdiesterase_TIM-brl"/>
</dbReference>
<reference evidence="2 3" key="1">
    <citation type="submission" date="2020-12" db="EMBL/GenBank/DDBJ databases">
        <title>Microbacterium sp. HY060.</title>
        <authorList>
            <person name="Zhou J."/>
        </authorList>
    </citation>
    <scope>NUCLEOTIDE SEQUENCE [LARGE SCALE GENOMIC DNA]</scope>
    <source>
        <strain evidence="2 3">HY60</strain>
    </source>
</reference>